<reference evidence="2 3" key="1">
    <citation type="submission" date="2017-10" db="EMBL/GenBank/DDBJ databases">
        <title>The draft genome sequence of Lewinella nigricans NBRC 102662.</title>
        <authorList>
            <person name="Wang K."/>
        </authorList>
    </citation>
    <scope>NUCLEOTIDE SEQUENCE [LARGE SCALE GENOMIC DNA]</scope>
    <source>
        <strain evidence="2 3">NBRC 102662</strain>
    </source>
</reference>
<evidence type="ECO:0000313" key="3">
    <source>
        <dbReference type="Proteomes" id="UP000223913"/>
    </source>
</evidence>
<keyword evidence="3" id="KW-1185">Reference proteome</keyword>
<dbReference type="InterPro" id="IPR005149">
    <property type="entry name" value="Tscrpt_reg_PadR_N"/>
</dbReference>
<proteinExistence type="predicted"/>
<protein>
    <submittedName>
        <fullName evidence="2">PadR family transcriptional regulator</fullName>
    </submittedName>
</protein>
<feature type="domain" description="Transcription regulator PadR N-terminal" evidence="1">
    <location>
        <begin position="24"/>
        <end position="92"/>
    </location>
</feature>
<accession>A0A2D0NAN5</accession>
<dbReference type="EMBL" id="PDUD01000021">
    <property type="protein sequence ID" value="PHN05547.1"/>
    <property type="molecule type" value="Genomic_DNA"/>
</dbReference>
<dbReference type="InterPro" id="IPR036390">
    <property type="entry name" value="WH_DNA-bd_sf"/>
</dbReference>
<evidence type="ECO:0000313" key="2">
    <source>
        <dbReference type="EMBL" id="PHN05547.1"/>
    </source>
</evidence>
<dbReference type="SUPFAM" id="SSF46785">
    <property type="entry name" value="Winged helix' DNA-binding domain"/>
    <property type="match status" value="1"/>
</dbReference>
<name>A0A2D0NAN5_FLAN2</name>
<dbReference type="OrthoDB" id="982587at2"/>
<dbReference type="RefSeq" id="WP_099151124.1">
    <property type="nucleotide sequence ID" value="NZ_PDUD01000021.1"/>
</dbReference>
<dbReference type="Proteomes" id="UP000223913">
    <property type="component" value="Unassembled WGS sequence"/>
</dbReference>
<gene>
    <name evidence="2" type="ORF">CRP01_16270</name>
</gene>
<organism evidence="2 3">
    <name type="scientific">Flavilitoribacter nigricans (strain ATCC 23147 / DSM 23189 / NBRC 102662 / NCIMB 1420 / SS-2)</name>
    <name type="common">Lewinella nigricans</name>
    <dbReference type="NCBI Taxonomy" id="1122177"/>
    <lineage>
        <taxon>Bacteria</taxon>
        <taxon>Pseudomonadati</taxon>
        <taxon>Bacteroidota</taxon>
        <taxon>Saprospiria</taxon>
        <taxon>Saprospirales</taxon>
        <taxon>Lewinellaceae</taxon>
        <taxon>Flavilitoribacter</taxon>
    </lineage>
</organism>
<dbReference type="Pfam" id="PF03551">
    <property type="entry name" value="PadR"/>
    <property type="match status" value="1"/>
</dbReference>
<dbReference type="AlphaFoldDB" id="A0A2D0NAN5"/>
<comment type="caution">
    <text evidence="2">The sequence shown here is derived from an EMBL/GenBank/DDBJ whole genome shotgun (WGS) entry which is preliminary data.</text>
</comment>
<dbReference type="InterPro" id="IPR036388">
    <property type="entry name" value="WH-like_DNA-bd_sf"/>
</dbReference>
<dbReference type="Gene3D" id="1.10.10.10">
    <property type="entry name" value="Winged helix-like DNA-binding domain superfamily/Winged helix DNA-binding domain"/>
    <property type="match status" value="1"/>
</dbReference>
<sequence>MLRKKGNHLGEFEEIVMLTIAALQDEAYGLAIKKELVEQAERKVSISAVHAACNRLEEKGLLSAHFGEKSDQRGGKRKKIYTVSLKGQQALHDAQELRMRLWQRIPRTSFDIDIAW</sequence>
<evidence type="ECO:0000259" key="1">
    <source>
        <dbReference type="Pfam" id="PF03551"/>
    </source>
</evidence>